<name>A0A7Y9NN56_9BACT</name>
<accession>A0A7Y9NN56</accession>
<evidence type="ECO:0000313" key="3">
    <source>
        <dbReference type="Proteomes" id="UP000534186"/>
    </source>
</evidence>
<keyword evidence="1" id="KW-0472">Membrane</keyword>
<feature type="transmembrane region" description="Helical" evidence="1">
    <location>
        <begin position="45"/>
        <end position="71"/>
    </location>
</feature>
<feature type="transmembrane region" description="Helical" evidence="1">
    <location>
        <begin position="139"/>
        <end position="157"/>
    </location>
</feature>
<dbReference type="EMBL" id="JACCCV010000002">
    <property type="protein sequence ID" value="NYF52450.1"/>
    <property type="molecule type" value="Genomic_DNA"/>
</dbReference>
<dbReference type="AlphaFoldDB" id="A0A7Y9NN56"/>
<feature type="transmembrane region" description="Helical" evidence="1">
    <location>
        <begin position="169"/>
        <end position="187"/>
    </location>
</feature>
<gene>
    <name evidence="2" type="ORF">HDF12_002849</name>
</gene>
<evidence type="ECO:0000256" key="1">
    <source>
        <dbReference type="SAM" id="Phobius"/>
    </source>
</evidence>
<protein>
    <submittedName>
        <fullName evidence="2">Uncharacterized protein</fullName>
    </submittedName>
</protein>
<comment type="caution">
    <text evidence="2">The sequence shown here is derived from an EMBL/GenBank/DDBJ whole genome shotgun (WGS) entry which is preliminary data.</text>
</comment>
<dbReference type="Proteomes" id="UP000534186">
    <property type="component" value="Unassembled WGS sequence"/>
</dbReference>
<sequence>MFGASEEMRIEHLQNNAMELVHTLCSIIAQPVEVALRPAYGTRYYAVPVTFFSAAMMLILPGIIMLFSNFMHMIPLLNIPPTPGMFGLGDYAKVYFLIMAVHGVRLWRRMIHMENEIHSEYEGPALPFFQILPKGKSFGFVRIVLEPLLVLIVSIVLKDLFIAQPDLALYLKLAALALAVKGFIAWFRSWEFMRITIDTRNAAPVLAKLMDDQATEAELEPLHLASLPKNIDPEIRKATIAHIARNYMQE</sequence>
<reference evidence="2 3" key="1">
    <citation type="submission" date="2020-07" db="EMBL/GenBank/DDBJ databases">
        <title>Genomic Encyclopedia of Type Strains, Phase IV (KMG-V): Genome sequencing to study the core and pangenomes of soil and plant-associated prokaryotes.</title>
        <authorList>
            <person name="Whitman W."/>
        </authorList>
    </citation>
    <scope>NUCLEOTIDE SEQUENCE [LARGE SCALE GENOMIC DNA]</scope>
    <source>
        <strain evidence="2 3">M8UP30</strain>
    </source>
</reference>
<evidence type="ECO:0000313" key="2">
    <source>
        <dbReference type="EMBL" id="NYF52450.1"/>
    </source>
</evidence>
<keyword evidence="1" id="KW-0812">Transmembrane</keyword>
<feature type="transmembrane region" description="Helical" evidence="1">
    <location>
        <begin position="91"/>
        <end position="107"/>
    </location>
</feature>
<organism evidence="2 3">
    <name type="scientific">Tunturiibacter lichenicola</name>
    <dbReference type="NCBI Taxonomy" id="2051959"/>
    <lineage>
        <taxon>Bacteria</taxon>
        <taxon>Pseudomonadati</taxon>
        <taxon>Acidobacteriota</taxon>
        <taxon>Terriglobia</taxon>
        <taxon>Terriglobales</taxon>
        <taxon>Acidobacteriaceae</taxon>
        <taxon>Tunturiibacter</taxon>
    </lineage>
</organism>
<proteinExistence type="predicted"/>
<keyword evidence="1" id="KW-1133">Transmembrane helix</keyword>